<evidence type="ECO:0000256" key="6">
    <source>
        <dbReference type="ARBA" id="ARBA00023242"/>
    </source>
</evidence>
<gene>
    <name evidence="8" type="ORF">AKO1_005154</name>
</gene>
<organism evidence="8 9">
    <name type="scientific">Acrasis kona</name>
    <dbReference type="NCBI Taxonomy" id="1008807"/>
    <lineage>
        <taxon>Eukaryota</taxon>
        <taxon>Discoba</taxon>
        <taxon>Heterolobosea</taxon>
        <taxon>Tetramitia</taxon>
        <taxon>Eutetramitia</taxon>
        <taxon>Acrasidae</taxon>
        <taxon>Acrasis</taxon>
    </lineage>
</organism>
<evidence type="ECO:0000313" key="9">
    <source>
        <dbReference type="Proteomes" id="UP001431209"/>
    </source>
</evidence>
<evidence type="ECO:0000256" key="2">
    <source>
        <dbReference type="ARBA" id="ARBA00008585"/>
    </source>
</evidence>
<keyword evidence="7" id="KW-0131">Cell cycle</keyword>
<sequence length="93" mass="10809">MSNLILACWAASEEFLKYGHLIDSIRVLEGLCTKVNFDRKPMLEVRTRIRLASILLKYTENHSHAKFHLEKAQIKLSDIKVKNKCSKRLNNIL</sequence>
<reference evidence="8 9" key="1">
    <citation type="submission" date="2024-03" db="EMBL/GenBank/DDBJ databases">
        <title>The Acrasis kona genome and developmental transcriptomes reveal deep origins of eukaryotic multicellular pathways.</title>
        <authorList>
            <person name="Sheikh S."/>
            <person name="Fu C.-J."/>
            <person name="Brown M.W."/>
            <person name="Baldauf S.L."/>
        </authorList>
    </citation>
    <scope>NUCLEOTIDE SEQUENCE [LARGE SCALE GENOMIC DNA]</scope>
    <source>
        <strain evidence="8 9">ATCC MYA-3509</strain>
    </source>
</reference>
<accession>A0AAW2Z3P5</accession>
<evidence type="ECO:0000313" key="8">
    <source>
        <dbReference type="EMBL" id="KAL0484443.1"/>
    </source>
</evidence>
<name>A0AAW2Z3P5_9EUKA</name>
<evidence type="ECO:0000256" key="5">
    <source>
        <dbReference type="ARBA" id="ARBA00022829"/>
    </source>
</evidence>
<dbReference type="GO" id="GO:0007059">
    <property type="term" value="P:chromosome segregation"/>
    <property type="evidence" value="ECO:0007669"/>
    <property type="project" value="UniProtKB-KW"/>
</dbReference>
<comment type="subcellular location">
    <subcellularLocation>
        <location evidence="1">Nucleus</location>
    </subcellularLocation>
</comment>
<evidence type="ECO:0000256" key="4">
    <source>
        <dbReference type="ARBA" id="ARBA00022776"/>
    </source>
</evidence>
<dbReference type="InterPro" id="IPR019440">
    <property type="entry name" value="MAU2"/>
</dbReference>
<keyword evidence="5" id="KW-0159">Chromosome partition</keyword>
<keyword evidence="9" id="KW-1185">Reference proteome</keyword>
<dbReference type="Pfam" id="PF10345">
    <property type="entry name" value="Cohesin_load"/>
    <property type="match status" value="1"/>
</dbReference>
<comment type="caution">
    <text evidence="8">The sequence shown here is derived from an EMBL/GenBank/DDBJ whole genome shotgun (WGS) entry which is preliminary data.</text>
</comment>
<dbReference type="GO" id="GO:0051301">
    <property type="term" value="P:cell division"/>
    <property type="evidence" value="ECO:0007669"/>
    <property type="project" value="UniProtKB-KW"/>
</dbReference>
<keyword evidence="6" id="KW-0539">Nucleus</keyword>
<evidence type="ECO:0000256" key="3">
    <source>
        <dbReference type="ARBA" id="ARBA00022618"/>
    </source>
</evidence>
<dbReference type="AlphaFoldDB" id="A0AAW2Z3P5"/>
<keyword evidence="4" id="KW-0498">Mitosis</keyword>
<evidence type="ECO:0000256" key="7">
    <source>
        <dbReference type="ARBA" id="ARBA00023306"/>
    </source>
</evidence>
<comment type="similarity">
    <text evidence="2">Belongs to the SCC4/mau-2 family.</text>
</comment>
<dbReference type="PANTHER" id="PTHR21394">
    <property type="entry name" value="MAU2 CHROMATID COHESION FACTOR HOMOLOG"/>
    <property type="match status" value="1"/>
</dbReference>
<dbReference type="EMBL" id="JAOPGA020001043">
    <property type="protein sequence ID" value="KAL0484443.1"/>
    <property type="molecule type" value="Genomic_DNA"/>
</dbReference>
<evidence type="ECO:0000256" key="1">
    <source>
        <dbReference type="ARBA" id="ARBA00004123"/>
    </source>
</evidence>
<protein>
    <submittedName>
        <fullName evidence="8">Uncharacterized protein</fullName>
    </submittedName>
</protein>
<dbReference type="GO" id="GO:0005634">
    <property type="term" value="C:nucleus"/>
    <property type="evidence" value="ECO:0007669"/>
    <property type="project" value="UniProtKB-SubCell"/>
</dbReference>
<proteinExistence type="inferred from homology"/>
<keyword evidence="3" id="KW-0132">Cell division</keyword>
<dbReference type="Proteomes" id="UP001431209">
    <property type="component" value="Unassembled WGS sequence"/>
</dbReference>
<dbReference type="GO" id="GO:0007064">
    <property type="term" value="P:mitotic sister chromatid cohesion"/>
    <property type="evidence" value="ECO:0007669"/>
    <property type="project" value="InterPro"/>
</dbReference>